<dbReference type="Pfam" id="PF17678">
    <property type="entry name" value="Glyco_hydro_92N"/>
    <property type="match status" value="1"/>
</dbReference>
<feature type="domain" description="Glycosyl hydrolase family 92" evidence="4">
    <location>
        <begin position="266"/>
        <end position="772"/>
    </location>
</feature>
<dbReference type="Proteomes" id="UP000732105">
    <property type="component" value="Unassembled WGS sequence"/>
</dbReference>
<dbReference type="Pfam" id="PF07971">
    <property type="entry name" value="Glyco_hydro_92"/>
    <property type="match status" value="1"/>
</dbReference>
<evidence type="ECO:0000259" key="4">
    <source>
        <dbReference type="Pfam" id="PF07971"/>
    </source>
</evidence>
<evidence type="ECO:0000256" key="3">
    <source>
        <dbReference type="ARBA" id="ARBA00022837"/>
    </source>
</evidence>
<organism evidence="6 7">
    <name type="scientific">Marinifilum caeruleilacunae</name>
    <dbReference type="NCBI Taxonomy" id="2499076"/>
    <lineage>
        <taxon>Bacteria</taxon>
        <taxon>Pseudomonadati</taxon>
        <taxon>Bacteroidota</taxon>
        <taxon>Bacteroidia</taxon>
        <taxon>Marinilabiliales</taxon>
        <taxon>Marinifilaceae</taxon>
    </lineage>
</organism>
<dbReference type="InterPro" id="IPR050883">
    <property type="entry name" value="PNGase"/>
</dbReference>
<dbReference type="InterPro" id="IPR008928">
    <property type="entry name" value="6-hairpin_glycosidase_sf"/>
</dbReference>
<dbReference type="InterPro" id="IPR014718">
    <property type="entry name" value="GH-type_carb-bd"/>
</dbReference>
<dbReference type="Gene3D" id="3.30.2080.10">
    <property type="entry name" value="GH92 mannosidase domain"/>
    <property type="match status" value="1"/>
</dbReference>
<dbReference type="Gene3D" id="2.70.98.10">
    <property type="match status" value="1"/>
</dbReference>
<feature type="domain" description="Glycosyl hydrolase family 92 N-terminal" evidence="5">
    <location>
        <begin position="34"/>
        <end position="260"/>
    </location>
</feature>
<reference evidence="6 7" key="1">
    <citation type="submission" date="2018-12" db="EMBL/GenBank/DDBJ databases">
        <title>Marinifilum JC070 sp. nov., a marine bacterium isolated from Yongle Blue Hole in the South China Sea.</title>
        <authorList>
            <person name="Fu T."/>
        </authorList>
    </citation>
    <scope>NUCLEOTIDE SEQUENCE [LARGE SCALE GENOMIC DNA]</scope>
    <source>
        <strain evidence="6 7">JC070</strain>
    </source>
</reference>
<dbReference type="NCBIfam" id="TIGR01180">
    <property type="entry name" value="aman2_put"/>
    <property type="match status" value="1"/>
</dbReference>
<proteinExistence type="predicted"/>
<comment type="subunit">
    <text evidence="2">Monomer.</text>
</comment>
<comment type="cofactor">
    <cofactor evidence="1">
        <name>Ca(2+)</name>
        <dbReference type="ChEBI" id="CHEBI:29108"/>
    </cofactor>
</comment>
<dbReference type="InterPro" id="IPR041371">
    <property type="entry name" value="GH92_N"/>
</dbReference>
<keyword evidence="6" id="KW-0378">Hydrolase</keyword>
<evidence type="ECO:0000256" key="2">
    <source>
        <dbReference type="ARBA" id="ARBA00011245"/>
    </source>
</evidence>
<evidence type="ECO:0000313" key="6">
    <source>
        <dbReference type="EMBL" id="NOU61302.1"/>
    </source>
</evidence>
<dbReference type="PANTHER" id="PTHR12143">
    <property type="entry name" value="PEPTIDE N-GLYCANASE PNGASE -RELATED"/>
    <property type="match status" value="1"/>
</dbReference>
<dbReference type="EMBL" id="RZNH01000031">
    <property type="protein sequence ID" value="NOU61302.1"/>
    <property type="molecule type" value="Genomic_DNA"/>
</dbReference>
<keyword evidence="7" id="KW-1185">Reference proteome</keyword>
<evidence type="ECO:0000256" key="1">
    <source>
        <dbReference type="ARBA" id="ARBA00001913"/>
    </source>
</evidence>
<dbReference type="GO" id="GO:0016787">
    <property type="term" value="F:hydrolase activity"/>
    <property type="evidence" value="ECO:0007669"/>
    <property type="project" value="UniProtKB-KW"/>
</dbReference>
<comment type="caution">
    <text evidence="6">The sequence shown here is derived from an EMBL/GenBank/DDBJ whole genome shotgun (WGS) entry which is preliminary data.</text>
</comment>
<protein>
    <submittedName>
        <fullName evidence="6">Glycoside hydrolase family 92 protein</fullName>
    </submittedName>
</protein>
<dbReference type="Gene3D" id="1.20.1050.60">
    <property type="entry name" value="alpha-1,2-mannosidase"/>
    <property type="match status" value="1"/>
</dbReference>
<dbReference type="SUPFAM" id="SSF48208">
    <property type="entry name" value="Six-hairpin glycosidases"/>
    <property type="match status" value="1"/>
</dbReference>
<dbReference type="InterPro" id="IPR005887">
    <property type="entry name" value="GH92_a_mannosidase_put"/>
</dbReference>
<dbReference type="PANTHER" id="PTHR12143:SF39">
    <property type="entry name" value="SECRETED PROTEIN"/>
    <property type="match status" value="1"/>
</dbReference>
<dbReference type="InterPro" id="IPR012939">
    <property type="entry name" value="Glyco_hydro_92"/>
</dbReference>
<accession>A0ABX1WYV9</accession>
<dbReference type="Gene3D" id="1.20.1610.10">
    <property type="entry name" value="alpha-1,2-mannosidases domains"/>
    <property type="match status" value="1"/>
</dbReference>
<sequence length="785" mass="89424">MKMPNTKQLLLVISLVLMLFTNASGKKRPVDLVYPLLDAANSRWFYFSSATRPFGMVNLSPDMGVDGAWDSGYRYNRDSIKCFSHIHAWQLSGVPVMPVSGDFKGHLGAKVYGSKYSHKDEIVKPGYHSVSLNSYNIKAELTSSTRVGFHRYTYPKGEKRYILLDLGTTLGPCETKLGYAKQVGKTSIEGYALMKGTRRRPKDTYVYFVIEFDTAYKQFKAWHNKKLIDVNEEFKGSNGGVYVEFDNEQDETVLMKVAISYVSIEQAKLNLNKELIHWDFDKLVNDSQDEWNLWLSRIELEGGSEKEQARFYTDLWHALQGRRIISDINGKYCDMTGAAPRIGQIPLNKKGVPKFNHYNSDAFWGAQWTLNTLWHLVYPEVSEGFINSMLLMYDDGGLIPRGPSGGNYTYVMTGASTTPFIVSAYMKGIKEFDVHKAYKGMRKNAMAGGLMSKAGYEHNTSVGGGLQYYIDKGFVPYPNPHKNNGYHNEGAGQTLEYAYQDWCLAQLSNALEHFDDYKMFSKRSQNYKNVWDASSTWMRPRDVEGKWLENFNPIETHHGFVESTAAQSTWFVPHDLHGLFDLMGGAGKAAVKLNQQFLIADSHDFVCKSFKADRFVNTQRKNTYLNYGNQPSMQVGFIFNYTGRPWLTQYWTREVTERIFSDLDPQNGYNGDEDQGLMGALAVLHKIGLFEMNGGAGVNPRYEIGSPIFEKITIKLNNDYYPGNQFVIETKNNSSKNRYIQSALLNSKNHKQFWFYHKDLIKGGKLVLNMGDLPNKQWGTDLDDL</sequence>
<keyword evidence="3" id="KW-0106">Calcium</keyword>
<name>A0ABX1WYV9_9BACT</name>
<evidence type="ECO:0000313" key="7">
    <source>
        <dbReference type="Proteomes" id="UP000732105"/>
    </source>
</evidence>
<evidence type="ECO:0000259" key="5">
    <source>
        <dbReference type="Pfam" id="PF17678"/>
    </source>
</evidence>
<gene>
    <name evidence="6" type="ORF">ELS83_15960</name>
</gene>